<feature type="region of interest" description="Disordered" evidence="1">
    <location>
        <begin position="1"/>
        <end position="40"/>
    </location>
</feature>
<dbReference type="Proteomes" id="UP000265520">
    <property type="component" value="Unassembled WGS sequence"/>
</dbReference>
<dbReference type="EMBL" id="LXQA011122480">
    <property type="protein sequence ID" value="MCI85729.1"/>
    <property type="molecule type" value="Genomic_DNA"/>
</dbReference>
<evidence type="ECO:0000313" key="3">
    <source>
        <dbReference type="Proteomes" id="UP000265520"/>
    </source>
</evidence>
<proteinExistence type="predicted"/>
<name>A0A392VEM0_9FABA</name>
<reference evidence="2 3" key="1">
    <citation type="journal article" date="2018" name="Front. Plant Sci.">
        <title>Red Clover (Trifolium pratense) and Zigzag Clover (T. medium) - A Picture of Genomic Similarities and Differences.</title>
        <authorList>
            <person name="Dluhosova J."/>
            <person name="Istvanek J."/>
            <person name="Nedelnik J."/>
            <person name="Repkova J."/>
        </authorList>
    </citation>
    <scope>NUCLEOTIDE SEQUENCE [LARGE SCALE GENOMIC DNA]</scope>
    <source>
        <strain evidence="3">cv. 10/8</strain>
        <tissue evidence="2">Leaf</tissue>
    </source>
</reference>
<evidence type="ECO:0000256" key="1">
    <source>
        <dbReference type="SAM" id="MobiDB-lite"/>
    </source>
</evidence>
<comment type="caution">
    <text evidence="2">The sequence shown here is derived from an EMBL/GenBank/DDBJ whole genome shotgun (WGS) entry which is preliminary data.</text>
</comment>
<evidence type="ECO:0000313" key="2">
    <source>
        <dbReference type="EMBL" id="MCI85729.1"/>
    </source>
</evidence>
<accession>A0A392VEM0</accession>
<feature type="non-terminal residue" evidence="2">
    <location>
        <position position="1"/>
    </location>
</feature>
<dbReference type="AlphaFoldDB" id="A0A392VEM0"/>
<feature type="non-terminal residue" evidence="2">
    <location>
        <position position="71"/>
    </location>
</feature>
<organism evidence="2 3">
    <name type="scientific">Trifolium medium</name>
    <dbReference type="NCBI Taxonomy" id="97028"/>
    <lineage>
        <taxon>Eukaryota</taxon>
        <taxon>Viridiplantae</taxon>
        <taxon>Streptophyta</taxon>
        <taxon>Embryophyta</taxon>
        <taxon>Tracheophyta</taxon>
        <taxon>Spermatophyta</taxon>
        <taxon>Magnoliopsida</taxon>
        <taxon>eudicotyledons</taxon>
        <taxon>Gunneridae</taxon>
        <taxon>Pentapetalae</taxon>
        <taxon>rosids</taxon>
        <taxon>fabids</taxon>
        <taxon>Fabales</taxon>
        <taxon>Fabaceae</taxon>
        <taxon>Papilionoideae</taxon>
        <taxon>50 kb inversion clade</taxon>
        <taxon>NPAAA clade</taxon>
        <taxon>Hologalegina</taxon>
        <taxon>IRL clade</taxon>
        <taxon>Trifolieae</taxon>
        <taxon>Trifolium</taxon>
    </lineage>
</organism>
<sequence>ENVFPYASREEGSNGGDPPPMFAPNSCSVEEETAPTQDKQQNQIDLFTQPVEDQQVVEANSDVVEVVEESY</sequence>
<keyword evidence="3" id="KW-1185">Reference proteome</keyword>
<protein>
    <submittedName>
        <fullName evidence="2">Uncharacterized protein</fullName>
    </submittedName>
</protein>